<dbReference type="AlphaFoldDB" id="A0AAD5T8C8"/>
<reference evidence="2" key="1">
    <citation type="submission" date="2020-05" db="EMBL/GenBank/DDBJ databases">
        <title>Phylogenomic resolution of chytrid fungi.</title>
        <authorList>
            <person name="Stajich J.E."/>
            <person name="Amses K."/>
            <person name="Simmons R."/>
            <person name="Seto K."/>
            <person name="Myers J."/>
            <person name="Bonds A."/>
            <person name="Quandt C.A."/>
            <person name="Barry K."/>
            <person name="Liu P."/>
            <person name="Grigoriev I."/>
            <person name="Longcore J.E."/>
            <person name="James T.Y."/>
        </authorList>
    </citation>
    <scope>NUCLEOTIDE SEQUENCE</scope>
    <source>
        <strain evidence="2">JEL0513</strain>
    </source>
</reference>
<name>A0AAD5T8C8_9FUNG</name>
<evidence type="ECO:0000313" key="3">
    <source>
        <dbReference type="Proteomes" id="UP001211907"/>
    </source>
</evidence>
<evidence type="ECO:0008006" key="4">
    <source>
        <dbReference type="Google" id="ProtNLM"/>
    </source>
</evidence>
<keyword evidence="1" id="KW-0175">Coiled coil</keyword>
<keyword evidence="3" id="KW-1185">Reference proteome</keyword>
<evidence type="ECO:0000313" key="2">
    <source>
        <dbReference type="EMBL" id="KAJ3138823.1"/>
    </source>
</evidence>
<evidence type="ECO:0000256" key="1">
    <source>
        <dbReference type="SAM" id="Coils"/>
    </source>
</evidence>
<dbReference type="EMBL" id="JADGJH010000084">
    <property type="protein sequence ID" value="KAJ3138823.1"/>
    <property type="molecule type" value="Genomic_DNA"/>
</dbReference>
<sequence>MEEICTVAISPLDKLKNPLGLGLPHNQSSIFYSNIIETLDAIWIGQSFVGDSNNDVPPSSEWTLIHSNRRHNHHYHQQQHQQHRQSIPIHLPRDSQTLSKAPVRAHSISSIESASKLPAQQTPNIYPLVVSSAFESKKSYSAALSHVLPVLPCIVSSSEEFMSPICSGSLPNLVSDSVDAEFRQLSDISSTVEEQKSPYHPPLSTQEILVPATAVVFGNLSLNTISDSVDAEFRKFSDVSSDNNVPFTFSSYFPKHINSESAVIDDLELSSSFTLEIFERSLSELLKELKICKSTIMQQTVKKILQDALTELETVLNCDIPSLSSIPRNLWTSSSSLELNRESFWRTEPALVPTSSATSSLPPRTADHKYYMLGSKELPLWDRSIPLSSRLLPMRKTTTIDWIEQKQRKALEMRENFLQDRSIKLQLKTKKEKTQVLAVQNNLAKQSKILKDSIEEKQAKAEKVCGIMTRNLSFLYHILHILQQRDMFIKQIQEKAKEENQKTDEIALLSAKSQENKKIEVAQRHLVFEARLQEIEEERLRKLAEAAAHQEAALERRRSFEVERQAKILREEARRREIKSRLELERKEHTVSKEAARIAKINRVSELKNITETRTIIKHQEFSKRFENKLEKWSIRYNESLARKRERAAIANLNAKVVFENSKKSNGYSPNNATNNLMTLSNFEDVKPFDREKSVKRRVKKLKKNQIQRLRDACVHYEFIPTSVQLPKRTNTMKIAMEMLSDLLKKNNSPRSVIQLDQSLNYLLNELNSDNLLVVESFCSFGGLAVLFNALMLLDDDGNLLLPASSLRLILKSVLRCCASLVNIEYLLLSMDICIEELAELFIRTISFQEYLNPEWLDLSCDLAILLPNLFLREAQDSPTLRKAKADFLWYIFLYCVNQDY</sequence>
<protein>
    <recommendedName>
        <fullName evidence="4">S phase cyclin A-associated protein in the endoplasmic reticulum N-terminal domain-containing protein</fullName>
    </recommendedName>
</protein>
<comment type="caution">
    <text evidence="2">The sequence shown here is derived from an EMBL/GenBank/DDBJ whole genome shotgun (WGS) entry which is preliminary data.</text>
</comment>
<feature type="coiled-coil region" evidence="1">
    <location>
        <begin position="532"/>
        <end position="588"/>
    </location>
</feature>
<dbReference type="PANTHER" id="PTHR31434:SF2">
    <property type="entry name" value="S PHASE CYCLIN A-ASSOCIATED PROTEIN IN THE ENDOPLASMIC RETICULUM"/>
    <property type="match status" value="1"/>
</dbReference>
<gene>
    <name evidence="2" type="ORF">HK100_012152</name>
</gene>
<dbReference type="Proteomes" id="UP001211907">
    <property type="component" value="Unassembled WGS sequence"/>
</dbReference>
<dbReference type="PANTHER" id="PTHR31434">
    <property type="entry name" value="S PHASE CYCLIN A-ASSOCIATED PROTEIN IN THE ENDOPLASMIC RETICULUM"/>
    <property type="match status" value="1"/>
</dbReference>
<proteinExistence type="predicted"/>
<organism evidence="2 3">
    <name type="scientific">Physocladia obscura</name>
    <dbReference type="NCBI Taxonomy" id="109957"/>
    <lineage>
        <taxon>Eukaryota</taxon>
        <taxon>Fungi</taxon>
        <taxon>Fungi incertae sedis</taxon>
        <taxon>Chytridiomycota</taxon>
        <taxon>Chytridiomycota incertae sedis</taxon>
        <taxon>Chytridiomycetes</taxon>
        <taxon>Chytridiales</taxon>
        <taxon>Chytriomycetaceae</taxon>
        <taxon>Physocladia</taxon>
    </lineage>
</organism>
<accession>A0AAD5T8C8</accession>